<evidence type="ECO:0000256" key="9">
    <source>
        <dbReference type="ARBA" id="ARBA00022989"/>
    </source>
</evidence>
<dbReference type="AlphaFoldDB" id="A0A1N6E1W2"/>
<comment type="pathway">
    <text evidence="2">Phospholipid metabolism; phosphatidylglycerol biosynthesis; phosphatidylglycerol from CDP-diacylglycerol: step 1/2.</text>
</comment>
<dbReference type="InterPro" id="IPR000462">
    <property type="entry name" value="CDP-OH_P_trans"/>
</dbReference>
<comment type="catalytic activity">
    <reaction evidence="14">
        <text>a CDP-1,2-diacyl-sn-glycerol + sn-glycerol 3-phosphate = a 1,2-diacyl-sn-glycero-3-phospho-(1'-sn-glycero-3'-phosphate) + CMP + H(+)</text>
        <dbReference type="Rhea" id="RHEA:12593"/>
        <dbReference type="ChEBI" id="CHEBI:15378"/>
        <dbReference type="ChEBI" id="CHEBI:57597"/>
        <dbReference type="ChEBI" id="CHEBI:58332"/>
        <dbReference type="ChEBI" id="CHEBI:60110"/>
        <dbReference type="ChEBI" id="CHEBI:60377"/>
        <dbReference type="EC" id="2.7.8.5"/>
    </reaction>
</comment>
<dbReference type="EMBL" id="FSRE01000001">
    <property type="protein sequence ID" value="SIN77020.1"/>
    <property type="molecule type" value="Genomic_DNA"/>
</dbReference>
<evidence type="ECO:0000313" key="19">
    <source>
        <dbReference type="Proteomes" id="UP000198461"/>
    </source>
</evidence>
<comment type="subcellular location">
    <subcellularLocation>
        <location evidence="1">Membrane</location>
        <topology evidence="1">Multi-pass membrane protein</topology>
    </subcellularLocation>
</comment>
<evidence type="ECO:0000256" key="3">
    <source>
        <dbReference type="ARBA" id="ARBA00010441"/>
    </source>
</evidence>
<feature type="transmembrane region" description="Helical" evidence="17">
    <location>
        <begin position="6"/>
        <end position="26"/>
    </location>
</feature>
<keyword evidence="9 17" id="KW-1133">Transmembrane helix</keyword>
<evidence type="ECO:0000256" key="12">
    <source>
        <dbReference type="ARBA" id="ARBA00023209"/>
    </source>
</evidence>
<organism evidence="18 19">
    <name type="scientific">Sulfurivirga caldicuralii</name>
    <dbReference type="NCBI Taxonomy" id="364032"/>
    <lineage>
        <taxon>Bacteria</taxon>
        <taxon>Pseudomonadati</taxon>
        <taxon>Pseudomonadota</taxon>
        <taxon>Gammaproteobacteria</taxon>
        <taxon>Thiotrichales</taxon>
        <taxon>Piscirickettsiaceae</taxon>
        <taxon>Sulfurivirga</taxon>
    </lineage>
</organism>
<evidence type="ECO:0000256" key="2">
    <source>
        <dbReference type="ARBA" id="ARBA00005042"/>
    </source>
</evidence>
<dbReference type="Proteomes" id="UP000198461">
    <property type="component" value="Unassembled WGS sequence"/>
</dbReference>
<keyword evidence="13" id="KW-1208">Phospholipid metabolism</keyword>
<evidence type="ECO:0000256" key="4">
    <source>
        <dbReference type="ARBA" id="ARBA00013170"/>
    </source>
</evidence>
<dbReference type="InterPro" id="IPR050324">
    <property type="entry name" value="CDP-alcohol_PTase-I"/>
</dbReference>
<keyword evidence="19" id="KW-1185">Reference proteome</keyword>
<dbReference type="Pfam" id="PF01066">
    <property type="entry name" value="CDP-OH_P_transf"/>
    <property type="match status" value="1"/>
</dbReference>
<keyword evidence="8 17" id="KW-0812">Transmembrane</keyword>
<dbReference type="PIRSF" id="PIRSF000847">
    <property type="entry name" value="Phos_ph_gly_syn"/>
    <property type="match status" value="1"/>
</dbReference>
<dbReference type="InterPro" id="IPR004570">
    <property type="entry name" value="Phosphatidylglycerol_P_synth"/>
</dbReference>
<dbReference type="PANTHER" id="PTHR14269">
    <property type="entry name" value="CDP-DIACYLGLYCEROL--GLYCEROL-3-PHOSPHATE 3-PHOSPHATIDYLTRANSFERASE-RELATED"/>
    <property type="match status" value="1"/>
</dbReference>
<evidence type="ECO:0000256" key="15">
    <source>
        <dbReference type="NCBIfam" id="TIGR00560"/>
    </source>
</evidence>
<evidence type="ECO:0000256" key="5">
    <source>
        <dbReference type="ARBA" id="ARBA00014944"/>
    </source>
</evidence>
<dbReference type="RefSeq" id="WP_074200840.1">
    <property type="nucleotide sequence ID" value="NZ_FSRE01000001.1"/>
</dbReference>
<dbReference type="PROSITE" id="PS00379">
    <property type="entry name" value="CDP_ALCOHOL_P_TRANSF"/>
    <property type="match status" value="1"/>
</dbReference>
<feature type="transmembrane region" description="Helical" evidence="17">
    <location>
        <begin position="33"/>
        <end position="53"/>
    </location>
</feature>
<dbReference type="InterPro" id="IPR048254">
    <property type="entry name" value="CDP_ALCOHOL_P_TRANSF_CS"/>
</dbReference>
<comment type="similarity">
    <text evidence="3 16">Belongs to the CDP-alcohol phosphatidyltransferase class-I family.</text>
</comment>
<name>A0A1N6E1W2_9GAMM</name>
<evidence type="ECO:0000256" key="8">
    <source>
        <dbReference type="ARBA" id="ARBA00022692"/>
    </source>
</evidence>
<dbReference type="NCBIfam" id="TIGR00560">
    <property type="entry name" value="pgsA"/>
    <property type="match status" value="1"/>
</dbReference>
<evidence type="ECO:0000256" key="7">
    <source>
        <dbReference type="ARBA" id="ARBA00022679"/>
    </source>
</evidence>
<evidence type="ECO:0000313" key="18">
    <source>
        <dbReference type="EMBL" id="SIN77020.1"/>
    </source>
</evidence>
<evidence type="ECO:0000256" key="14">
    <source>
        <dbReference type="ARBA" id="ARBA00048586"/>
    </source>
</evidence>
<dbReference type="InterPro" id="IPR043130">
    <property type="entry name" value="CDP-OH_PTrfase_TM_dom"/>
</dbReference>
<reference evidence="18 19" key="1">
    <citation type="submission" date="2016-11" db="EMBL/GenBank/DDBJ databases">
        <authorList>
            <person name="Jaros S."/>
            <person name="Januszkiewicz K."/>
            <person name="Wedrychowicz H."/>
        </authorList>
    </citation>
    <scope>NUCLEOTIDE SEQUENCE [LARGE SCALE GENOMIC DNA]</scope>
    <source>
        <strain evidence="18 19">DSM 17737</strain>
    </source>
</reference>
<gene>
    <name evidence="18" type="ORF">SAMN05443662_0545</name>
</gene>
<dbReference type="EC" id="2.7.8.5" evidence="4 15"/>
<keyword evidence="12" id="KW-0594">Phospholipid biosynthesis</keyword>
<feature type="transmembrane region" description="Helical" evidence="17">
    <location>
        <begin position="155"/>
        <end position="174"/>
    </location>
</feature>
<dbReference type="GO" id="GO:0008444">
    <property type="term" value="F:CDP-diacylglycerol-glycerol-3-phosphate 3-phosphatidyltransferase activity"/>
    <property type="evidence" value="ECO:0007669"/>
    <property type="project" value="UniProtKB-UniRule"/>
</dbReference>
<keyword evidence="10" id="KW-0443">Lipid metabolism</keyword>
<evidence type="ECO:0000256" key="1">
    <source>
        <dbReference type="ARBA" id="ARBA00004141"/>
    </source>
</evidence>
<proteinExistence type="inferred from homology"/>
<dbReference type="PANTHER" id="PTHR14269:SF62">
    <property type="entry name" value="CDP-DIACYLGLYCEROL--GLYCEROL-3-PHOSPHATE 3-PHOSPHATIDYLTRANSFERASE 1, CHLOROPLASTIC"/>
    <property type="match status" value="1"/>
</dbReference>
<evidence type="ECO:0000256" key="17">
    <source>
        <dbReference type="SAM" id="Phobius"/>
    </source>
</evidence>
<dbReference type="GO" id="GO:0005886">
    <property type="term" value="C:plasma membrane"/>
    <property type="evidence" value="ECO:0007669"/>
    <property type="project" value="TreeGrafter"/>
</dbReference>
<evidence type="ECO:0000256" key="10">
    <source>
        <dbReference type="ARBA" id="ARBA00023098"/>
    </source>
</evidence>
<dbReference type="Gene3D" id="1.20.120.1760">
    <property type="match status" value="1"/>
</dbReference>
<keyword evidence="11 17" id="KW-0472">Membrane</keyword>
<protein>
    <recommendedName>
        <fullName evidence="5 15">CDP-diacylglycerol--glycerol-3-phosphate 3-phosphatidyltransferase</fullName>
        <ecNumber evidence="4 15">2.7.8.5</ecNumber>
    </recommendedName>
</protein>
<sequence>MANTLPMWMTWGRIILIPVFILLYYLPIESAHFWGALAFMIAAITDWLDGFLARRLGSTSKLGAFVDPVADKLAVGAALVMVAAEYQQLLVTLSAIVIIMRELAISGLREWMAEHNIREVVAVSRLGKWKTAIQLAALTWLLYGDTLWGINWGALGFPALYLAALLTLITWIEYMRSAWPHLRKTLQ</sequence>
<evidence type="ECO:0000256" key="6">
    <source>
        <dbReference type="ARBA" id="ARBA00022516"/>
    </source>
</evidence>
<evidence type="ECO:0000256" key="13">
    <source>
        <dbReference type="ARBA" id="ARBA00023264"/>
    </source>
</evidence>
<keyword evidence="6" id="KW-0444">Lipid biosynthesis</keyword>
<dbReference type="STRING" id="364032.SAMN05443662_0545"/>
<keyword evidence="7 16" id="KW-0808">Transferase</keyword>
<dbReference type="GO" id="GO:0046474">
    <property type="term" value="P:glycerophospholipid biosynthetic process"/>
    <property type="evidence" value="ECO:0007669"/>
    <property type="project" value="TreeGrafter"/>
</dbReference>
<evidence type="ECO:0000256" key="16">
    <source>
        <dbReference type="RuleBase" id="RU003750"/>
    </source>
</evidence>
<evidence type="ECO:0000256" key="11">
    <source>
        <dbReference type="ARBA" id="ARBA00023136"/>
    </source>
</evidence>
<accession>A0A1N6E1W2</accession>